<proteinExistence type="predicted"/>
<name>A0A9P4S8L6_9PEZI</name>
<dbReference type="InterPro" id="IPR010730">
    <property type="entry name" value="HET"/>
</dbReference>
<comment type="caution">
    <text evidence="2">The sequence shown here is derived from an EMBL/GenBank/DDBJ whole genome shotgun (WGS) entry which is preliminary data.</text>
</comment>
<dbReference type="Pfam" id="PF06985">
    <property type="entry name" value="HET"/>
    <property type="match status" value="1"/>
</dbReference>
<feature type="domain" description="Heterokaryon incompatibility" evidence="1">
    <location>
        <begin position="226"/>
        <end position="373"/>
    </location>
</feature>
<gene>
    <name evidence="2" type="ORF">M501DRAFT_1017107</name>
</gene>
<evidence type="ECO:0000313" key="2">
    <source>
        <dbReference type="EMBL" id="KAF2838075.1"/>
    </source>
</evidence>
<dbReference type="OrthoDB" id="5125733at2759"/>
<organism evidence="2 3">
    <name type="scientific">Patellaria atrata CBS 101060</name>
    <dbReference type="NCBI Taxonomy" id="1346257"/>
    <lineage>
        <taxon>Eukaryota</taxon>
        <taxon>Fungi</taxon>
        <taxon>Dikarya</taxon>
        <taxon>Ascomycota</taxon>
        <taxon>Pezizomycotina</taxon>
        <taxon>Dothideomycetes</taxon>
        <taxon>Dothideomycetes incertae sedis</taxon>
        <taxon>Patellariales</taxon>
        <taxon>Patellariaceae</taxon>
        <taxon>Patellaria</taxon>
    </lineage>
</organism>
<evidence type="ECO:0000313" key="3">
    <source>
        <dbReference type="Proteomes" id="UP000799429"/>
    </source>
</evidence>
<dbReference type="PANTHER" id="PTHR33112:SF16">
    <property type="entry name" value="HETEROKARYON INCOMPATIBILITY DOMAIN-CONTAINING PROTEIN"/>
    <property type="match status" value="1"/>
</dbReference>
<dbReference type="PANTHER" id="PTHR33112">
    <property type="entry name" value="DOMAIN PROTEIN, PUTATIVE-RELATED"/>
    <property type="match status" value="1"/>
</dbReference>
<dbReference type="Proteomes" id="UP000799429">
    <property type="component" value="Unassembled WGS sequence"/>
</dbReference>
<evidence type="ECO:0000259" key="1">
    <source>
        <dbReference type="Pfam" id="PF06985"/>
    </source>
</evidence>
<accession>A0A9P4S8L6</accession>
<reference evidence="2" key="1">
    <citation type="journal article" date="2020" name="Stud. Mycol.">
        <title>101 Dothideomycetes genomes: a test case for predicting lifestyles and emergence of pathogens.</title>
        <authorList>
            <person name="Haridas S."/>
            <person name="Albert R."/>
            <person name="Binder M."/>
            <person name="Bloem J."/>
            <person name="Labutti K."/>
            <person name="Salamov A."/>
            <person name="Andreopoulos B."/>
            <person name="Baker S."/>
            <person name="Barry K."/>
            <person name="Bills G."/>
            <person name="Bluhm B."/>
            <person name="Cannon C."/>
            <person name="Castanera R."/>
            <person name="Culley D."/>
            <person name="Daum C."/>
            <person name="Ezra D."/>
            <person name="Gonzalez J."/>
            <person name="Henrissat B."/>
            <person name="Kuo A."/>
            <person name="Liang C."/>
            <person name="Lipzen A."/>
            <person name="Lutzoni F."/>
            <person name="Magnuson J."/>
            <person name="Mondo S."/>
            <person name="Nolan M."/>
            <person name="Ohm R."/>
            <person name="Pangilinan J."/>
            <person name="Park H.-J."/>
            <person name="Ramirez L."/>
            <person name="Alfaro M."/>
            <person name="Sun H."/>
            <person name="Tritt A."/>
            <person name="Yoshinaga Y."/>
            <person name="Zwiers L.-H."/>
            <person name="Turgeon B."/>
            <person name="Goodwin S."/>
            <person name="Spatafora J."/>
            <person name="Crous P."/>
            <person name="Grigoriev I."/>
        </authorList>
    </citation>
    <scope>NUCLEOTIDE SEQUENCE</scope>
    <source>
        <strain evidence="2">CBS 101060</strain>
    </source>
</reference>
<sequence>MTLCSSCTPFDIRALLLAAAASPVLRASKRKYGQQPDGNPVYAGYEDFRHGIPRFFAQHENLTALKESVPGCDLCATIWRQYSANAVPQELEEEELRRGLGAERVWMGTMGWDGQLHALPLVGAFQYGSRGENRMLASFEVCAVRGNEPQDNGHLLARSIYDSSGSEECLGLARDWLHNCVQRHKGCRPSSLILPTLPTRVIDVLNVGDANPTVTLVDGEGRREGFAALSYCWGPDRDLILTKDTEASLRAGLELDKFPLTLRHAIVAAHKLRLRYIWIDAICIQQDSAEDWAREAAKMRNVYKGSVVTIAAASASRASEGMFRPRASTSYCYLPWLNGEDPPRKVFLRPPSEIWDATLNSSILNTRAWCLQECLLAPRTLWFGQQQISFECSQGNIDEAGRSTKSTEAYRSKIHMQAMSKDKLALLYKAYRLIGIPPVVRVPSLTFKNLSLDQSLRGNLKGMLMYSSYWFQGLLETASGMGLTYYDQWREIVGHYCARNITVASDVLPALSGLADDFSRLTGDAYYAGLWKSDIIRGLNWNRNPTSRKKHERRKTLEEYIAPSWSWASITGRSVTFGGRSEKHYIICSAGVVDIKTEPSTEDPYGKLKSGFIILRGPFLELDVSDPCDLKDPSFPALSDYISTLLVSTNSEAGAEYVQQHEGHEGQRFGLLHLCSMRNVTPPEFTDASLLLLESCPNGDWKRVSMFGVRTDLDKAFLDEREKVFMKEFDGLKWKRKTIKII</sequence>
<dbReference type="AlphaFoldDB" id="A0A9P4S8L6"/>
<keyword evidence="3" id="KW-1185">Reference proteome</keyword>
<protein>
    <submittedName>
        <fullName evidence="2">HET-domain-containing protein</fullName>
    </submittedName>
</protein>
<dbReference type="EMBL" id="MU006097">
    <property type="protein sequence ID" value="KAF2838075.1"/>
    <property type="molecule type" value="Genomic_DNA"/>
</dbReference>